<reference evidence="2" key="1">
    <citation type="submission" date="2021-03" db="EMBL/GenBank/DDBJ databases">
        <authorList>
            <person name="Tagirdzhanova G."/>
        </authorList>
    </citation>
    <scope>NUCLEOTIDE SEQUENCE</scope>
</reference>
<gene>
    <name evidence="2" type="ORF">GOMPHAMPRED_001331</name>
</gene>
<dbReference type="Gene3D" id="3.40.50.1820">
    <property type="entry name" value="alpha/beta hydrolase"/>
    <property type="match status" value="1"/>
</dbReference>
<evidence type="ECO:0000313" key="3">
    <source>
        <dbReference type="Proteomes" id="UP000664169"/>
    </source>
</evidence>
<sequence length="284" mass="31360">MSCPDCFSGHVDSGKPLGRIEKVHGRETYIAEPTDGKSPKGIIVILHDAFGLPFVNNQILADHYAAVGQYLVYLPDFMDGRPAPVELLPVMNKMTDHNDSWLWKPWYFFQILVNIVPFIYHNRLGVAWPKITSFLQDVRSSDIGSHLPIGIAGFCWGGPPTFRLASDRADTRTRDGKRSLADAFFTAHPSNLSIPADIQQVKTNISVAIGDDDVALSLEKAKKIESLLANLPGVDSEMVVYPGAKHGFAVRADKEGNPKSASQAEEAEKQAIAWFGKHFARVKY</sequence>
<dbReference type="Proteomes" id="UP000664169">
    <property type="component" value="Unassembled WGS sequence"/>
</dbReference>
<dbReference type="OrthoDB" id="17560at2759"/>
<dbReference type="PANTHER" id="PTHR17630">
    <property type="entry name" value="DIENELACTONE HYDROLASE"/>
    <property type="match status" value="1"/>
</dbReference>
<keyword evidence="3" id="KW-1185">Reference proteome</keyword>
<dbReference type="EMBL" id="CAJPDQ010000012">
    <property type="protein sequence ID" value="CAF9917624.1"/>
    <property type="molecule type" value="Genomic_DNA"/>
</dbReference>
<evidence type="ECO:0000259" key="1">
    <source>
        <dbReference type="Pfam" id="PF01738"/>
    </source>
</evidence>
<dbReference type="AlphaFoldDB" id="A0A8H3F5W7"/>
<protein>
    <recommendedName>
        <fullName evidence="1">Dienelactone hydrolase domain-containing protein</fullName>
    </recommendedName>
</protein>
<proteinExistence type="predicted"/>
<comment type="caution">
    <text evidence="2">The sequence shown here is derived from an EMBL/GenBank/DDBJ whole genome shotgun (WGS) entry which is preliminary data.</text>
</comment>
<dbReference type="Pfam" id="PF01738">
    <property type="entry name" value="DLH"/>
    <property type="match status" value="1"/>
</dbReference>
<dbReference type="InterPro" id="IPR029058">
    <property type="entry name" value="AB_hydrolase_fold"/>
</dbReference>
<feature type="domain" description="Dienelactone hydrolase" evidence="1">
    <location>
        <begin position="148"/>
        <end position="278"/>
    </location>
</feature>
<evidence type="ECO:0000313" key="2">
    <source>
        <dbReference type="EMBL" id="CAF9917624.1"/>
    </source>
</evidence>
<dbReference type="GO" id="GO:0016787">
    <property type="term" value="F:hydrolase activity"/>
    <property type="evidence" value="ECO:0007669"/>
    <property type="project" value="InterPro"/>
</dbReference>
<accession>A0A8H3F5W7</accession>
<name>A0A8H3F5W7_9LECA</name>
<dbReference type="SUPFAM" id="SSF53474">
    <property type="entry name" value="alpha/beta-Hydrolases"/>
    <property type="match status" value="1"/>
</dbReference>
<dbReference type="PANTHER" id="PTHR17630:SF105">
    <property type="entry name" value="DIENELACTONE HYDROLASE FAMILY PROTEIN (AFU_ORTHOLOGUE AFUA_4G08790)"/>
    <property type="match status" value="1"/>
</dbReference>
<organism evidence="2 3">
    <name type="scientific">Gomphillus americanus</name>
    <dbReference type="NCBI Taxonomy" id="1940652"/>
    <lineage>
        <taxon>Eukaryota</taxon>
        <taxon>Fungi</taxon>
        <taxon>Dikarya</taxon>
        <taxon>Ascomycota</taxon>
        <taxon>Pezizomycotina</taxon>
        <taxon>Lecanoromycetes</taxon>
        <taxon>OSLEUM clade</taxon>
        <taxon>Ostropomycetidae</taxon>
        <taxon>Ostropales</taxon>
        <taxon>Graphidaceae</taxon>
        <taxon>Gomphilloideae</taxon>
        <taxon>Gomphillus</taxon>
    </lineage>
</organism>
<dbReference type="InterPro" id="IPR002925">
    <property type="entry name" value="Dienelactn_hydro"/>
</dbReference>